<comment type="caution">
    <text evidence="4">The sequence shown here is derived from an EMBL/GenBank/DDBJ whole genome shotgun (WGS) entry which is preliminary data.</text>
</comment>
<keyword evidence="3" id="KW-0732">Signal</keyword>
<protein>
    <recommendedName>
        <fullName evidence="6">Transmembrane protein</fullName>
    </recommendedName>
</protein>
<keyword evidence="2" id="KW-0472">Membrane</keyword>
<organism evidence="4 5">
    <name type="scientific">Prorocentrum cordatum</name>
    <dbReference type="NCBI Taxonomy" id="2364126"/>
    <lineage>
        <taxon>Eukaryota</taxon>
        <taxon>Sar</taxon>
        <taxon>Alveolata</taxon>
        <taxon>Dinophyceae</taxon>
        <taxon>Prorocentrales</taxon>
        <taxon>Prorocentraceae</taxon>
        <taxon>Prorocentrum</taxon>
    </lineage>
</organism>
<dbReference type="Proteomes" id="UP001189429">
    <property type="component" value="Unassembled WGS sequence"/>
</dbReference>
<evidence type="ECO:0000313" key="5">
    <source>
        <dbReference type="Proteomes" id="UP001189429"/>
    </source>
</evidence>
<keyword evidence="2" id="KW-1133">Transmembrane helix</keyword>
<evidence type="ECO:0000256" key="3">
    <source>
        <dbReference type="SAM" id="SignalP"/>
    </source>
</evidence>
<evidence type="ECO:0000256" key="1">
    <source>
        <dbReference type="SAM" id="MobiDB-lite"/>
    </source>
</evidence>
<dbReference type="EMBL" id="CAUYUJ010017265">
    <property type="protein sequence ID" value="CAK0873290.1"/>
    <property type="molecule type" value="Genomic_DNA"/>
</dbReference>
<proteinExistence type="predicted"/>
<gene>
    <name evidence="4" type="ORF">PCOR1329_LOCUS58547</name>
</gene>
<feature type="region of interest" description="Disordered" evidence="1">
    <location>
        <begin position="66"/>
        <end position="103"/>
    </location>
</feature>
<evidence type="ECO:0000256" key="2">
    <source>
        <dbReference type="SAM" id="Phobius"/>
    </source>
</evidence>
<feature type="signal peptide" evidence="3">
    <location>
        <begin position="1"/>
        <end position="30"/>
    </location>
</feature>
<accession>A0ABN9VM78</accession>
<feature type="chain" id="PRO_5047123319" description="Transmembrane protein" evidence="3">
    <location>
        <begin position="31"/>
        <end position="155"/>
    </location>
</feature>
<sequence length="155" mass="16790">MSSPYRAEHMKRVHFLGLLSLLLLQKGSHALLLSLEAAQGNVARSKAAQPPSAQVAFYMKGARVLPKPDVDQRSKNAQDAKHGEGDAQPDPGDVFATPDTSTTSVFPPEDKLLAYDAEGKAKKFPVWARCLVSGTGVLAVMALVYFYPRKQPVTL</sequence>
<keyword evidence="5" id="KW-1185">Reference proteome</keyword>
<evidence type="ECO:0000313" key="4">
    <source>
        <dbReference type="EMBL" id="CAK0873290.1"/>
    </source>
</evidence>
<evidence type="ECO:0008006" key="6">
    <source>
        <dbReference type="Google" id="ProtNLM"/>
    </source>
</evidence>
<keyword evidence="2" id="KW-0812">Transmembrane</keyword>
<feature type="transmembrane region" description="Helical" evidence="2">
    <location>
        <begin position="126"/>
        <end position="147"/>
    </location>
</feature>
<reference evidence="4" key="1">
    <citation type="submission" date="2023-10" db="EMBL/GenBank/DDBJ databases">
        <authorList>
            <person name="Chen Y."/>
            <person name="Shah S."/>
            <person name="Dougan E. K."/>
            <person name="Thang M."/>
            <person name="Chan C."/>
        </authorList>
    </citation>
    <scope>NUCLEOTIDE SEQUENCE [LARGE SCALE GENOMIC DNA]</scope>
</reference>
<feature type="compositionally biased region" description="Basic and acidic residues" evidence="1">
    <location>
        <begin position="66"/>
        <end position="85"/>
    </location>
</feature>
<name>A0ABN9VM78_9DINO</name>